<evidence type="ECO:0000259" key="11">
    <source>
        <dbReference type="Pfam" id="PF06280"/>
    </source>
</evidence>
<feature type="active site" description="Charge relay system" evidence="6 7">
    <location>
        <position position="528"/>
    </location>
</feature>
<dbReference type="PANTHER" id="PTHR43806">
    <property type="entry name" value="PEPTIDASE S8"/>
    <property type="match status" value="1"/>
</dbReference>
<feature type="active site" description="Charge relay system" evidence="6 7">
    <location>
        <position position="148"/>
    </location>
</feature>
<dbReference type="PROSITE" id="PS51892">
    <property type="entry name" value="SUBTILASE"/>
    <property type="match status" value="1"/>
</dbReference>
<dbReference type="STRING" id="1314771.A0A197JLG3"/>
<dbReference type="PANTHER" id="PTHR43806:SF66">
    <property type="entry name" value="SERIN ENDOPEPTIDASE"/>
    <property type="match status" value="1"/>
</dbReference>
<dbReference type="SUPFAM" id="SSF52743">
    <property type="entry name" value="Subtilisin-like"/>
    <property type="match status" value="1"/>
</dbReference>
<dbReference type="OrthoDB" id="10256524at2759"/>
<dbReference type="InterPro" id="IPR034187">
    <property type="entry name" value="Peptidases_S8_5"/>
</dbReference>
<dbReference type="PROSITE" id="PS00138">
    <property type="entry name" value="SUBTILASE_SER"/>
    <property type="match status" value="1"/>
</dbReference>
<feature type="domain" description="Peptidase S8/S53" evidence="10">
    <location>
        <begin position="139"/>
        <end position="565"/>
    </location>
</feature>
<dbReference type="GO" id="GO:0006508">
    <property type="term" value="P:proteolysis"/>
    <property type="evidence" value="ECO:0007669"/>
    <property type="project" value="UniProtKB-KW"/>
</dbReference>
<keyword evidence="4 7" id="KW-0378">Hydrolase</keyword>
<dbReference type="InterPro" id="IPR036852">
    <property type="entry name" value="Peptidase_S8/S53_dom_sf"/>
</dbReference>
<comment type="similarity">
    <text evidence="1 7 8">Belongs to the peptidase S8 family.</text>
</comment>
<dbReference type="GO" id="GO:0004252">
    <property type="term" value="F:serine-type endopeptidase activity"/>
    <property type="evidence" value="ECO:0007669"/>
    <property type="project" value="UniProtKB-UniRule"/>
</dbReference>
<dbReference type="AlphaFoldDB" id="A0A197JLG3"/>
<evidence type="ECO:0000256" key="4">
    <source>
        <dbReference type="ARBA" id="ARBA00022801"/>
    </source>
</evidence>
<dbReference type="GO" id="GO:0005615">
    <property type="term" value="C:extracellular space"/>
    <property type="evidence" value="ECO:0007669"/>
    <property type="project" value="TreeGrafter"/>
</dbReference>
<dbReference type="GO" id="GO:0016020">
    <property type="term" value="C:membrane"/>
    <property type="evidence" value="ECO:0007669"/>
    <property type="project" value="InterPro"/>
</dbReference>
<feature type="active site" description="Charge relay system" evidence="6 7">
    <location>
        <position position="206"/>
    </location>
</feature>
<organism evidence="12 13">
    <name type="scientific">Linnemannia elongata AG-77</name>
    <dbReference type="NCBI Taxonomy" id="1314771"/>
    <lineage>
        <taxon>Eukaryota</taxon>
        <taxon>Fungi</taxon>
        <taxon>Fungi incertae sedis</taxon>
        <taxon>Mucoromycota</taxon>
        <taxon>Mortierellomycotina</taxon>
        <taxon>Mortierellomycetes</taxon>
        <taxon>Mortierellales</taxon>
        <taxon>Mortierellaceae</taxon>
        <taxon>Linnemannia</taxon>
    </lineage>
</organism>
<dbReference type="InterPro" id="IPR023827">
    <property type="entry name" value="Peptidase_S8_Asp-AS"/>
</dbReference>
<dbReference type="InterPro" id="IPR050131">
    <property type="entry name" value="Peptidase_S8_subtilisin-like"/>
</dbReference>
<dbReference type="InterPro" id="IPR022398">
    <property type="entry name" value="Peptidase_S8_His-AS"/>
</dbReference>
<keyword evidence="2 7" id="KW-0645">Protease</keyword>
<proteinExistence type="inferred from homology"/>
<dbReference type="PROSITE" id="PS00137">
    <property type="entry name" value="SUBTILASE_HIS"/>
    <property type="match status" value="1"/>
</dbReference>
<reference evidence="12 13" key="1">
    <citation type="submission" date="2016-05" db="EMBL/GenBank/DDBJ databases">
        <title>Genome sequencing reveals origins of a unique bacterial endosymbiosis in the earliest lineages of terrestrial Fungi.</title>
        <authorList>
            <consortium name="DOE Joint Genome Institute"/>
            <person name="Uehling J."/>
            <person name="Gryganskyi A."/>
            <person name="Hameed K."/>
            <person name="Tschaplinski T."/>
            <person name="Misztal P."/>
            <person name="Wu S."/>
            <person name="Desiro A."/>
            <person name="Vande Pol N."/>
            <person name="Du Z.-Y."/>
            <person name="Zienkiewicz A."/>
            <person name="Zienkiewicz K."/>
            <person name="Morin E."/>
            <person name="Tisserant E."/>
            <person name="Splivallo R."/>
            <person name="Hainaut M."/>
            <person name="Henrissat B."/>
            <person name="Ohm R."/>
            <person name="Kuo A."/>
            <person name="Yan J."/>
            <person name="Lipzen A."/>
            <person name="Nolan M."/>
            <person name="Labutti K."/>
            <person name="Barry K."/>
            <person name="Goldstein A."/>
            <person name="Labbe J."/>
            <person name="Schadt C."/>
            <person name="Tuskan G."/>
            <person name="Grigoriev I."/>
            <person name="Martin F."/>
            <person name="Vilgalys R."/>
            <person name="Bonito G."/>
        </authorList>
    </citation>
    <scope>NUCLEOTIDE SEQUENCE [LARGE SCALE GENOMIC DNA]</scope>
    <source>
        <strain evidence="12 13">AG-77</strain>
    </source>
</reference>
<evidence type="ECO:0000256" key="5">
    <source>
        <dbReference type="ARBA" id="ARBA00022825"/>
    </source>
</evidence>
<dbReference type="CDD" id="cd07489">
    <property type="entry name" value="Peptidases_S8_5"/>
    <property type="match status" value="1"/>
</dbReference>
<dbReference type="EMBL" id="KV442074">
    <property type="protein sequence ID" value="OAQ25808.1"/>
    <property type="molecule type" value="Genomic_DNA"/>
</dbReference>
<dbReference type="InterPro" id="IPR015500">
    <property type="entry name" value="Peptidase_S8_subtilisin-rel"/>
</dbReference>
<keyword evidence="13" id="KW-1185">Reference proteome</keyword>
<evidence type="ECO:0000313" key="12">
    <source>
        <dbReference type="EMBL" id="OAQ25808.1"/>
    </source>
</evidence>
<feature type="domain" description="C5a peptidase/Subtilisin-like protease SBT2-like Fn3-like" evidence="11">
    <location>
        <begin position="612"/>
        <end position="715"/>
    </location>
</feature>
<dbReference type="InterPro" id="IPR023828">
    <property type="entry name" value="Peptidase_S8_Ser-AS"/>
</dbReference>
<keyword evidence="5 7" id="KW-0720">Serine protease</keyword>
<sequence>MKIIVILSALTAVTLVSAGKFHLSTTGQGQSDTLPNAYIIEYHDNVSRSNAHANLKKHAIDYKVRNEYGIFNGAAISVKSSHGGAALAAVPGVKNVWPIHLYSHPNIKPAKYNGTSTESMNVHHMTGVDAVHKKLKLTGKGVKVGIIDTGIDYKHPAFAAPGATEGCFARYGKNCRVKHGWDFVGDAYTSLNTPVPDADPMDCNGHGTHVAGIVGGNEMNIKTSPKPIIPWIGVAPEVTFGAYRIFGCEGRTGTDIILAAMEMAFNDGMDIINMSLYGSPAFKNNPMAILGEKLIAHGMNIAGCAGNDGAQGVSMIADTALGDSATSVASFDNAYGSHFTVSYAGGKYPYNPSVAWGNSRLIDLPATAMLFPLFDKAGVLQDGCDVAAYTGLDVKGKVVLLSGDLTRCGSVGRGNIAKGLGVAGILAVSTPFGMTLLSGVADLTMASLEARGGEAIIAAYKKNSKNVLGWSKTVSTVIVEGGGAPADMSSYGVDGDLRSKPDIGGPGGNIYSAYPRAKGSYALLSGTSMATPYYAGAQALYYQLTKTKLSGIDVRRVFKNTATISKNWGSKTYASVAKQGAGLINVWNALTTSALVSPDHIDLLDSVNLRKIQQITIKNVGRKTETYTLSHSPADALNSYTKGNVFPHPRPVIEADYALVSFSANKVKIPAGKSVKITVTFAEPKAGNAAQFPLYSGFVVATPATEGSPSVHVPYIGLKGDVSKMPIMDTDLGFPSLAVTQANGTVINVPTSNFVFNFKTAAPTIIVRYGSHSPDGTIRVIDAATKKFLGYVFTAWWGAAFGPTGRNANLDANGKYDARQYAWRGEVWAAVNATAPVQLGPGSYNIVVANQKKLTKGAYPADYEVFDLGTVEVSV</sequence>
<evidence type="ECO:0000256" key="8">
    <source>
        <dbReference type="RuleBase" id="RU003355"/>
    </source>
</evidence>
<gene>
    <name evidence="12" type="ORF">K457DRAFT_22942</name>
</gene>
<evidence type="ECO:0000313" key="13">
    <source>
        <dbReference type="Proteomes" id="UP000078512"/>
    </source>
</evidence>
<dbReference type="PROSITE" id="PS00136">
    <property type="entry name" value="SUBTILASE_ASP"/>
    <property type="match status" value="1"/>
</dbReference>
<dbReference type="Pfam" id="PF00082">
    <property type="entry name" value="Peptidase_S8"/>
    <property type="match status" value="1"/>
</dbReference>
<evidence type="ECO:0000259" key="10">
    <source>
        <dbReference type="Pfam" id="PF00082"/>
    </source>
</evidence>
<evidence type="ECO:0000256" key="2">
    <source>
        <dbReference type="ARBA" id="ARBA00022670"/>
    </source>
</evidence>
<evidence type="ECO:0000256" key="9">
    <source>
        <dbReference type="SAM" id="SignalP"/>
    </source>
</evidence>
<dbReference type="Gene3D" id="3.40.50.200">
    <property type="entry name" value="Peptidase S8/S53 domain"/>
    <property type="match status" value="1"/>
</dbReference>
<evidence type="ECO:0000256" key="7">
    <source>
        <dbReference type="PROSITE-ProRule" id="PRU01240"/>
    </source>
</evidence>
<dbReference type="InterPro" id="IPR010435">
    <property type="entry name" value="C5a/SBT2-like_Fn3"/>
</dbReference>
<dbReference type="PRINTS" id="PR00723">
    <property type="entry name" value="SUBTILISIN"/>
</dbReference>
<evidence type="ECO:0000256" key="1">
    <source>
        <dbReference type="ARBA" id="ARBA00011073"/>
    </source>
</evidence>
<dbReference type="InterPro" id="IPR000209">
    <property type="entry name" value="Peptidase_S8/S53_dom"/>
</dbReference>
<dbReference type="Gene3D" id="2.60.40.1710">
    <property type="entry name" value="Subtilisin-like superfamily"/>
    <property type="match status" value="1"/>
</dbReference>
<protein>
    <submittedName>
        <fullName evidence="12">Subtilisin-like protein</fullName>
    </submittedName>
</protein>
<feature type="chain" id="PRO_5008276065" evidence="9">
    <location>
        <begin position="19"/>
        <end position="875"/>
    </location>
</feature>
<evidence type="ECO:0000256" key="3">
    <source>
        <dbReference type="ARBA" id="ARBA00022729"/>
    </source>
</evidence>
<name>A0A197JLG3_9FUNG</name>
<dbReference type="Proteomes" id="UP000078512">
    <property type="component" value="Unassembled WGS sequence"/>
</dbReference>
<dbReference type="Gene3D" id="3.50.30.30">
    <property type="match status" value="1"/>
</dbReference>
<dbReference type="Pfam" id="PF06280">
    <property type="entry name" value="fn3_5"/>
    <property type="match status" value="1"/>
</dbReference>
<evidence type="ECO:0000256" key="6">
    <source>
        <dbReference type="PIRSR" id="PIRSR615500-1"/>
    </source>
</evidence>
<accession>A0A197JLG3</accession>
<keyword evidence="3 9" id="KW-0732">Signal</keyword>
<feature type="signal peptide" evidence="9">
    <location>
        <begin position="1"/>
        <end position="18"/>
    </location>
</feature>